<dbReference type="PANTHER" id="PTHR23080">
    <property type="entry name" value="THAP DOMAIN PROTEIN"/>
    <property type="match status" value="1"/>
</dbReference>
<reference evidence="5" key="1">
    <citation type="submission" date="2022-11" db="EMBL/GenBank/DDBJ databases">
        <title>Centuries of genome instability and evolution in soft-shell clam transmissible cancer (bioRxiv).</title>
        <authorList>
            <person name="Hart S.F.M."/>
            <person name="Yonemitsu M.A."/>
            <person name="Giersch R.M."/>
            <person name="Beal B.F."/>
            <person name="Arriagada G."/>
            <person name="Davis B.W."/>
            <person name="Ostrander E.A."/>
            <person name="Goff S.P."/>
            <person name="Metzger M.J."/>
        </authorList>
    </citation>
    <scope>NUCLEOTIDE SEQUENCE</scope>
    <source>
        <strain evidence="5">MELC-2E11</strain>
        <tissue evidence="5">Siphon/mantle</tissue>
    </source>
</reference>
<name>A0ABY7FGR5_MYAAR</name>
<gene>
    <name evidence="5" type="ORF">MAR_002055</name>
</gene>
<feature type="domain" description="Transposase Helix-turn-helix" evidence="4">
    <location>
        <begin position="263"/>
        <end position="313"/>
    </location>
</feature>
<dbReference type="Proteomes" id="UP001164746">
    <property type="component" value="Chromosome 11"/>
</dbReference>
<evidence type="ECO:0000259" key="4">
    <source>
        <dbReference type="Pfam" id="PF13613"/>
    </source>
</evidence>
<accession>A0ABY7FGR5</accession>
<organism evidence="5 6">
    <name type="scientific">Mya arenaria</name>
    <name type="common">Soft-shell clam</name>
    <dbReference type="NCBI Taxonomy" id="6604"/>
    <lineage>
        <taxon>Eukaryota</taxon>
        <taxon>Metazoa</taxon>
        <taxon>Spiralia</taxon>
        <taxon>Lophotrochozoa</taxon>
        <taxon>Mollusca</taxon>
        <taxon>Bivalvia</taxon>
        <taxon>Autobranchia</taxon>
        <taxon>Heteroconchia</taxon>
        <taxon>Euheterodonta</taxon>
        <taxon>Imparidentia</taxon>
        <taxon>Neoheterodontei</taxon>
        <taxon>Myida</taxon>
        <taxon>Myoidea</taxon>
        <taxon>Myidae</taxon>
        <taxon>Mya</taxon>
    </lineage>
</organism>
<dbReference type="InterPro" id="IPR027805">
    <property type="entry name" value="Transposase_HTH_dom"/>
</dbReference>
<dbReference type="Pfam" id="PF13359">
    <property type="entry name" value="DDE_Tnp_4"/>
    <property type="match status" value="1"/>
</dbReference>
<sequence length="411" mass="46886">MPYHRIPKKPEGLRKSWIKATGRQCHGKNKFIVTLYTRVCGAHFVNGVKSDNLHSVDYIHTQKLPVTITTPGQPTQPRLTATSTKARVYLEAVETSLKAKHIRYNVRRKLVINEVDINDVQHEVQIKTENLSQSEPKIPDISSANIIQFSIHQEDHMYAKAVFPNMSKDPPMQSVSIQTNKDELSCCLFTAIPVQDKSTQMPECRPSHNAKIILASSKKVQFYTGLPNNETFHALFEYLKPKAQRLVYWKGKQTKTGKRKGEQKMSLLDQFFGTLVRLRLGLAIKDIAERFNVSVGYMSSVFNTWARFLRLELEALFPYPSAEQVKQNLPESFSKFPNTRLLIDCNEIYVQKPNVLKAQRQTWLNYKHRNTREILIGITPGGTVAYVSPLYGGSASDKLIVKHCGLLHHIQ</sequence>
<protein>
    <recommendedName>
        <fullName evidence="7">Transposase</fullName>
    </recommendedName>
</protein>
<evidence type="ECO:0000259" key="3">
    <source>
        <dbReference type="Pfam" id="PF13359"/>
    </source>
</evidence>
<evidence type="ECO:0000256" key="2">
    <source>
        <dbReference type="ARBA" id="ARBA00022723"/>
    </source>
</evidence>
<keyword evidence="6" id="KW-1185">Reference proteome</keyword>
<dbReference type="EMBL" id="CP111022">
    <property type="protein sequence ID" value="WAR20217.1"/>
    <property type="molecule type" value="Genomic_DNA"/>
</dbReference>
<evidence type="ECO:0008006" key="7">
    <source>
        <dbReference type="Google" id="ProtNLM"/>
    </source>
</evidence>
<keyword evidence="2" id="KW-0479">Metal-binding</keyword>
<evidence type="ECO:0000313" key="5">
    <source>
        <dbReference type="EMBL" id="WAR20217.1"/>
    </source>
</evidence>
<dbReference type="Pfam" id="PF13613">
    <property type="entry name" value="HTH_Tnp_4"/>
    <property type="match status" value="1"/>
</dbReference>
<evidence type="ECO:0000256" key="1">
    <source>
        <dbReference type="ARBA" id="ARBA00001968"/>
    </source>
</evidence>
<evidence type="ECO:0000313" key="6">
    <source>
        <dbReference type="Proteomes" id="UP001164746"/>
    </source>
</evidence>
<feature type="domain" description="DDE Tnp4" evidence="3">
    <location>
        <begin position="343"/>
        <end position="411"/>
    </location>
</feature>
<comment type="cofactor">
    <cofactor evidence="1">
        <name>a divalent metal cation</name>
        <dbReference type="ChEBI" id="CHEBI:60240"/>
    </cofactor>
</comment>
<proteinExistence type="predicted"/>
<dbReference type="InterPro" id="IPR027806">
    <property type="entry name" value="HARBI1_dom"/>
</dbReference>